<dbReference type="SUPFAM" id="SSF52821">
    <property type="entry name" value="Rhodanese/Cell cycle control phosphatase"/>
    <property type="match status" value="1"/>
</dbReference>
<protein>
    <recommendedName>
        <fullName evidence="1">Rhodanese domain-containing protein</fullName>
    </recommendedName>
</protein>
<dbReference type="AlphaFoldDB" id="X1M629"/>
<feature type="domain" description="Rhodanese" evidence="1">
    <location>
        <begin position="46"/>
        <end position="72"/>
    </location>
</feature>
<name>X1M629_9ZZZZ</name>
<proteinExistence type="predicted"/>
<evidence type="ECO:0000313" key="2">
    <source>
        <dbReference type="EMBL" id="GAI13516.1"/>
    </source>
</evidence>
<reference evidence="2" key="1">
    <citation type="journal article" date="2014" name="Front. Microbiol.">
        <title>High frequency of phylogenetically diverse reductive dehalogenase-homologous genes in deep subseafloor sedimentary metagenomes.</title>
        <authorList>
            <person name="Kawai M."/>
            <person name="Futagami T."/>
            <person name="Toyoda A."/>
            <person name="Takaki Y."/>
            <person name="Nishi S."/>
            <person name="Hori S."/>
            <person name="Arai W."/>
            <person name="Tsubouchi T."/>
            <person name="Morono Y."/>
            <person name="Uchiyama I."/>
            <person name="Ito T."/>
            <person name="Fujiyama A."/>
            <person name="Inagaki F."/>
            <person name="Takami H."/>
        </authorList>
    </citation>
    <scope>NUCLEOTIDE SEQUENCE</scope>
    <source>
        <strain evidence="2">Expedition CK06-06</strain>
    </source>
</reference>
<organism evidence="2">
    <name type="scientific">marine sediment metagenome</name>
    <dbReference type="NCBI Taxonomy" id="412755"/>
    <lineage>
        <taxon>unclassified sequences</taxon>
        <taxon>metagenomes</taxon>
        <taxon>ecological metagenomes</taxon>
    </lineage>
</organism>
<evidence type="ECO:0000259" key="1">
    <source>
        <dbReference type="PROSITE" id="PS50206"/>
    </source>
</evidence>
<dbReference type="CDD" id="cd00158">
    <property type="entry name" value="RHOD"/>
    <property type="match status" value="1"/>
</dbReference>
<dbReference type="Pfam" id="PF00581">
    <property type="entry name" value="Rhodanese"/>
    <property type="match status" value="1"/>
</dbReference>
<gene>
    <name evidence="2" type="ORF">S06H3_13283</name>
</gene>
<feature type="non-terminal residue" evidence="2">
    <location>
        <position position="74"/>
    </location>
</feature>
<comment type="caution">
    <text evidence="2">The sequence shown here is derived from an EMBL/GenBank/DDBJ whole genome shotgun (WGS) entry which is preliminary data.</text>
</comment>
<dbReference type="EMBL" id="BARV01006482">
    <property type="protein sequence ID" value="GAI13516.1"/>
    <property type="molecule type" value="Genomic_DNA"/>
</dbReference>
<dbReference type="PROSITE" id="PS50206">
    <property type="entry name" value="RHODANESE_3"/>
    <property type="match status" value="1"/>
</dbReference>
<dbReference type="Gene3D" id="3.40.250.10">
    <property type="entry name" value="Rhodanese-like domain"/>
    <property type="match status" value="1"/>
</dbReference>
<dbReference type="InterPro" id="IPR036873">
    <property type="entry name" value="Rhodanese-like_dom_sf"/>
</dbReference>
<dbReference type="InterPro" id="IPR001763">
    <property type="entry name" value="Rhodanese-like_dom"/>
</dbReference>
<sequence length="74" mass="8572">MGYYLKNTIRYWKTTINIILHLSKWSEFEITVDDLLDCINSNWSPLIIDIRTVQEFADGHIPSARSISLTELAS</sequence>
<accession>X1M629</accession>